<sequence length="108" mass="11799">MECEGTRRIALERSGDAHGRAANGGGARPPLAVVCRRNAEKTRQTKNNGTPLPMSPRYEYTGDRVVWEETSLQGGLEVVLKVLYQQSTTSTHSTVPLSHATVQPILQL</sequence>
<evidence type="ECO:0000313" key="2">
    <source>
        <dbReference type="EMBL" id="CAK1552435.1"/>
    </source>
</evidence>
<dbReference type="EMBL" id="CAVLEF010000144">
    <property type="protein sequence ID" value="CAK1552435.1"/>
    <property type="molecule type" value="Genomic_DNA"/>
</dbReference>
<gene>
    <name evidence="2" type="ORF">LNINA_LOCUS11479</name>
</gene>
<feature type="region of interest" description="Disordered" evidence="1">
    <location>
        <begin position="1"/>
        <end position="32"/>
    </location>
</feature>
<dbReference type="Proteomes" id="UP001497472">
    <property type="component" value="Unassembled WGS sequence"/>
</dbReference>
<evidence type="ECO:0000313" key="3">
    <source>
        <dbReference type="Proteomes" id="UP001497472"/>
    </source>
</evidence>
<proteinExistence type="predicted"/>
<evidence type="ECO:0000256" key="1">
    <source>
        <dbReference type="SAM" id="MobiDB-lite"/>
    </source>
</evidence>
<keyword evidence="3" id="KW-1185">Reference proteome</keyword>
<accession>A0AAV1JVH1</accession>
<feature type="compositionally biased region" description="Basic and acidic residues" evidence="1">
    <location>
        <begin position="1"/>
        <end position="19"/>
    </location>
</feature>
<comment type="caution">
    <text evidence="2">The sequence shown here is derived from an EMBL/GenBank/DDBJ whole genome shotgun (WGS) entry which is preliminary data.</text>
</comment>
<protein>
    <submittedName>
        <fullName evidence="2">Uncharacterized protein</fullName>
    </submittedName>
</protein>
<dbReference type="AlphaFoldDB" id="A0AAV1JVH1"/>
<reference evidence="2 3" key="1">
    <citation type="submission" date="2023-11" db="EMBL/GenBank/DDBJ databases">
        <authorList>
            <person name="Okamura Y."/>
        </authorList>
    </citation>
    <scope>NUCLEOTIDE SEQUENCE [LARGE SCALE GENOMIC DNA]</scope>
</reference>
<name>A0AAV1JVH1_9NEOP</name>
<organism evidence="2 3">
    <name type="scientific">Leptosia nina</name>
    <dbReference type="NCBI Taxonomy" id="320188"/>
    <lineage>
        <taxon>Eukaryota</taxon>
        <taxon>Metazoa</taxon>
        <taxon>Ecdysozoa</taxon>
        <taxon>Arthropoda</taxon>
        <taxon>Hexapoda</taxon>
        <taxon>Insecta</taxon>
        <taxon>Pterygota</taxon>
        <taxon>Neoptera</taxon>
        <taxon>Endopterygota</taxon>
        <taxon>Lepidoptera</taxon>
        <taxon>Glossata</taxon>
        <taxon>Ditrysia</taxon>
        <taxon>Papilionoidea</taxon>
        <taxon>Pieridae</taxon>
        <taxon>Pierinae</taxon>
        <taxon>Leptosia</taxon>
    </lineage>
</organism>